<feature type="region of interest" description="Disordered" evidence="1">
    <location>
        <begin position="88"/>
        <end position="108"/>
    </location>
</feature>
<dbReference type="EMBL" id="JACCJC010000065">
    <property type="protein sequence ID" value="KAF6230731.1"/>
    <property type="molecule type" value="Genomic_DNA"/>
</dbReference>
<keyword evidence="3" id="KW-1185">Reference proteome</keyword>
<dbReference type="RefSeq" id="XP_037160199.1">
    <property type="nucleotide sequence ID" value="XM_037312967.1"/>
</dbReference>
<evidence type="ECO:0000256" key="1">
    <source>
        <dbReference type="SAM" id="MobiDB-lite"/>
    </source>
</evidence>
<feature type="compositionally biased region" description="Low complexity" evidence="1">
    <location>
        <begin position="89"/>
        <end position="105"/>
    </location>
</feature>
<dbReference type="AlphaFoldDB" id="A0A8H6L094"/>
<organism evidence="2 3">
    <name type="scientific">Letharia columbiana</name>
    <dbReference type="NCBI Taxonomy" id="112416"/>
    <lineage>
        <taxon>Eukaryota</taxon>
        <taxon>Fungi</taxon>
        <taxon>Dikarya</taxon>
        <taxon>Ascomycota</taxon>
        <taxon>Pezizomycotina</taxon>
        <taxon>Lecanoromycetes</taxon>
        <taxon>OSLEUM clade</taxon>
        <taxon>Lecanoromycetidae</taxon>
        <taxon>Lecanorales</taxon>
        <taxon>Lecanorineae</taxon>
        <taxon>Parmeliaceae</taxon>
        <taxon>Letharia</taxon>
    </lineage>
</organism>
<dbReference type="GeneID" id="59292729"/>
<sequence length="161" mass="17235">MSIGQENKTKGLKIGSSILVDPWGKWSSGRALDGASGTPSTARREDSGISVTAKTDFLHHGNEVVKSDGQGPINAGNTEVELYNDKPLSSRINSSSSESPIQRQSFAKPKSPCLAQIASRVPSTIVPNQRVNSRLSTVGTRTLLATSMLNQPFYTFQMLSA</sequence>
<name>A0A8H6L094_9LECA</name>
<evidence type="ECO:0000313" key="3">
    <source>
        <dbReference type="Proteomes" id="UP000578531"/>
    </source>
</evidence>
<accession>A0A8H6L094</accession>
<gene>
    <name evidence="2" type="ORF">HO173_011083</name>
</gene>
<proteinExistence type="predicted"/>
<feature type="region of interest" description="Disordered" evidence="1">
    <location>
        <begin position="22"/>
        <end position="49"/>
    </location>
</feature>
<protein>
    <submittedName>
        <fullName evidence="2">Uncharacterized protein</fullName>
    </submittedName>
</protein>
<evidence type="ECO:0000313" key="2">
    <source>
        <dbReference type="EMBL" id="KAF6230731.1"/>
    </source>
</evidence>
<dbReference type="Proteomes" id="UP000578531">
    <property type="component" value="Unassembled WGS sequence"/>
</dbReference>
<reference evidence="2 3" key="1">
    <citation type="journal article" date="2020" name="Genomics">
        <title>Complete, high-quality genomes from long-read metagenomic sequencing of two wolf lichen thalli reveals enigmatic genome architecture.</title>
        <authorList>
            <person name="McKenzie S.K."/>
            <person name="Walston R.F."/>
            <person name="Allen J.L."/>
        </authorList>
    </citation>
    <scope>NUCLEOTIDE SEQUENCE [LARGE SCALE GENOMIC DNA]</scope>
    <source>
        <strain evidence="2">WasteWater2</strain>
    </source>
</reference>
<comment type="caution">
    <text evidence="2">The sequence shown here is derived from an EMBL/GenBank/DDBJ whole genome shotgun (WGS) entry which is preliminary data.</text>
</comment>